<dbReference type="Pfam" id="PF04433">
    <property type="entry name" value="SWIRM"/>
    <property type="match status" value="1"/>
</dbReference>
<dbReference type="Proteomes" id="UP000030755">
    <property type="component" value="Unassembled WGS sequence"/>
</dbReference>
<dbReference type="GO" id="GO:0010468">
    <property type="term" value="P:regulation of gene expression"/>
    <property type="evidence" value="ECO:0007669"/>
    <property type="project" value="UniProtKB-ARBA"/>
</dbReference>
<evidence type="ECO:0000313" key="6">
    <source>
        <dbReference type="Proteomes" id="UP000281549"/>
    </source>
</evidence>
<dbReference type="EMBL" id="ML004971">
    <property type="protein sequence ID" value="RKP21277.1"/>
    <property type="molecule type" value="Genomic_DNA"/>
</dbReference>
<dbReference type="InterPro" id="IPR009057">
    <property type="entry name" value="Homeodomain-like_sf"/>
</dbReference>
<organism evidence="3 5">
    <name type="scientific">Rozella allomycis (strain CSF55)</name>
    <dbReference type="NCBI Taxonomy" id="988480"/>
    <lineage>
        <taxon>Eukaryota</taxon>
        <taxon>Fungi</taxon>
        <taxon>Fungi incertae sedis</taxon>
        <taxon>Cryptomycota</taxon>
        <taxon>Cryptomycota incertae sedis</taxon>
        <taxon>Rozella</taxon>
    </lineage>
</organism>
<dbReference type="STRING" id="988480.A0A075B5F0"/>
<feature type="region of interest" description="Disordered" evidence="1">
    <location>
        <begin position="1"/>
        <end position="37"/>
    </location>
</feature>
<reference evidence="3 5" key="1">
    <citation type="journal article" date="2013" name="Curr. Biol.">
        <title>Shared signatures of parasitism and phylogenomics unite Cryptomycota and microsporidia.</title>
        <authorList>
            <person name="James T.Y."/>
            <person name="Pelin A."/>
            <person name="Bonen L."/>
            <person name="Ahrendt S."/>
            <person name="Sain D."/>
            <person name="Corradi N."/>
            <person name="Stajich J.E."/>
        </authorList>
    </citation>
    <scope>NUCLEOTIDE SEQUENCE [LARGE SCALE GENOMIC DNA]</scope>
    <source>
        <strain evidence="3 5">CSF55</strain>
        <strain evidence="3 5">CSF55</strain>
    </source>
</reference>
<dbReference type="PROSITE" id="PS50934">
    <property type="entry name" value="SWIRM"/>
    <property type="match status" value="1"/>
</dbReference>
<proteinExistence type="predicted"/>
<reference evidence="4" key="3">
    <citation type="submission" date="2018-08" db="EMBL/GenBank/DDBJ databases">
        <title>Leveraging single-cell genomics to expand the Fungal Tree of Life.</title>
        <authorList>
            <consortium name="DOE Joint Genome Institute"/>
            <person name="Ahrendt S.R."/>
            <person name="Quandt C.A."/>
            <person name="Ciobanu D."/>
            <person name="Clum A."/>
            <person name="Salamov A."/>
            <person name="Andreopoulos B."/>
            <person name="Cheng J.-F."/>
            <person name="Woyke T."/>
            <person name="Pelin A."/>
            <person name="Henrissat B."/>
            <person name="Reynolds N."/>
            <person name="Benny G.L."/>
            <person name="Smith M.E."/>
            <person name="James T.Y."/>
            <person name="Grigoriev I.V."/>
        </authorList>
    </citation>
    <scope>NUCLEOTIDE SEQUENCE</scope>
    <source>
        <strain evidence="4">CSF55</strain>
    </source>
</reference>
<keyword evidence="5" id="KW-1185">Reference proteome</keyword>
<dbReference type="OrthoDB" id="5598695at2759"/>
<accession>A0A075B5F0</accession>
<dbReference type="FunFam" id="1.10.10.10:FF:000087">
    <property type="entry name" value="Transcriptional adapter 2"/>
    <property type="match status" value="1"/>
</dbReference>
<evidence type="ECO:0000313" key="3">
    <source>
        <dbReference type="EMBL" id="EPZ37076.1"/>
    </source>
</evidence>
<dbReference type="HOGENOM" id="CLU_1332603_0_0_1"/>
<protein>
    <recommendedName>
        <fullName evidence="2">SWIRM domain-containing protein</fullName>
    </recommendedName>
</protein>
<sequence length="206" mass="23283">MDNSDNANMSINSTSPTSAIASSPSMAYHDSSDSATHSPYISRRKALHPMRAVKPVDNVYERKALGIIPLDFSFKNNETREAIPVSPKKRPSTPVADLTSFGVVSSKFSFDPEISVNEMINKAHLKQLGLLAKKGVDDLNDEEFHLCTILRITPKQYLQAREVLLHEYQVRGFYKKSAAQKMLRMDVNKTGKLYDYFQELGWLPRM</sequence>
<dbReference type="EMBL" id="KE560353">
    <property type="protein sequence ID" value="EPZ37076.1"/>
    <property type="molecule type" value="Genomic_DNA"/>
</dbReference>
<dbReference type="InterPro" id="IPR007526">
    <property type="entry name" value="SWIRM"/>
</dbReference>
<reference evidence="6" key="2">
    <citation type="journal article" date="2018" name="Nat. Microbiol.">
        <title>Leveraging single-cell genomics to expand the fungal tree of life.</title>
        <authorList>
            <person name="Ahrendt S.R."/>
            <person name="Quandt C.A."/>
            <person name="Ciobanu D."/>
            <person name="Clum A."/>
            <person name="Salamov A."/>
            <person name="Andreopoulos B."/>
            <person name="Cheng J.F."/>
            <person name="Woyke T."/>
            <person name="Pelin A."/>
            <person name="Henrissat B."/>
            <person name="Reynolds N.K."/>
            <person name="Benny G.L."/>
            <person name="Smith M.E."/>
            <person name="James T.Y."/>
            <person name="Grigoriev I.V."/>
        </authorList>
    </citation>
    <scope>NUCLEOTIDE SEQUENCE [LARGE SCALE GENOMIC DNA]</scope>
    <source>
        <strain evidence="6">CSF55</strain>
    </source>
</reference>
<dbReference type="InterPro" id="IPR036388">
    <property type="entry name" value="WH-like_DNA-bd_sf"/>
</dbReference>
<evidence type="ECO:0000259" key="2">
    <source>
        <dbReference type="PROSITE" id="PS50934"/>
    </source>
</evidence>
<evidence type="ECO:0000313" key="4">
    <source>
        <dbReference type="EMBL" id="RKP21277.1"/>
    </source>
</evidence>
<dbReference type="SUPFAM" id="SSF46689">
    <property type="entry name" value="Homeodomain-like"/>
    <property type="match status" value="1"/>
</dbReference>
<feature type="compositionally biased region" description="Low complexity" evidence="1">
    <location>
        <begin position="10"/>
        <end position="25"/>
    </location>
</feature>
<evidence type="ECO:0000256" key="1">
    <source>
        <dbReference type="SAM" id="MobiDB-lite"/>
    </source>
</evidence>
<dbReference type="Gene3D" id="1.10.10.10">
    <property type="entry name" value="Winged helix-like DNA-binding domain superfamily/Winged helix DNA-binding domain"/>
    <property type="match status" value="1"/>
</dbReference>
<dbReference type="AlphaFoldDB" id="A0A075B5F0"/>
<dbReference type="Proteomes" id="UP000281549">
    <property type="component" value="Unassembled WGS sequence"/>
</dbReference>
<gene>
    <name evidence="3" type="ORF">O9G_005042</name>
    <name evidence="4" type="ORF">ROZALSC1DRAFT_27312</name>
</gene>
<name>A0A075B5F0_ROZAC</name>
<evidence type="ECO:0000313" key="5">
    <source>
        <dbReference type="Proteomes" id="UP000030755"/>
    </source>
</evidence>
<feature type="domain" description="SWIRM" evidence="2">
    <location>
        <begin position="119"/>
        <end position="206"/>
    </location>
</feature>